<evidence type="ECO:0000256" key="4">
    <source>
        <dbReference type="ARBA" id="ARBA00022559"/>
    </source>
</evidence>
<dbReference type="PIRSF" id="PIRSF000239">
    <property type="entry name" value="AHPC"/>
    <property type="match status" value="1"/>
</dbReference>
<protein>
    <recommendedName>
        <fullName evidence="3">thioredoxin-dependent peroxiredoxin</fullName>
        <ecNumber evidence="3">1.11.1.24</ecNumber>
    </recommendedName>
    <alternativeName>
        <fullName evidence="9">Thioredoxin peroxidase</fullName>
    </alternativeName>
    <alternativeName>
        <fullName evidence="11">Thioredoxin-dependent peroxiredoxin Bcp</fullName>
    </alternativeName>
</protein>
<evidence type="ECO:0000256" key="9">
    <source>
        <dbReference type="ARBA" id="ARBA00032824"/>
    </source>
</evidence>
<dbReference type="InterPro" id="IPR000866">
    <property type="entry name" value="AhpC/TSA"/>
</dbReference>
<dbReference type="EC" id="1.11.1.24" evidence="3"/>
<comment type="similarity">
    <text evidence="10">Belongs to the peroxiredoxin family. BCP/PrxQ subfamily.</text>
</comment>
<evidence type="ECO:0000256" key="12">
    <source>
        <dbReference type="ARBA" id="ARBA00049091"/>
    </source>
</evidence>
<dbReference type="RefSeq" id="WP_007002335.1">
    <property type="nucleotide sequence ID" value="NZ_GG770777.1"/>
</dbReference>
<dbReference type="Gene3D" id="3.40.30.10">
    <property type="entry name" value="Glutaredoxin"/>
    <property type="match status" value="1"/>
</dbReference>
<dbReference type="SUPFAM" id="SSF52833">
    <property type="entry name" value="Thioredoxin-like"/>
    <property type="match status" value="1"/>
</dbReference>
<dbReference type="PROSITE" id="PS51352">
    <property type="entry name" value="THIOREDOXIN_2"/>
    <property type="match status" value="1"/>
</dbReference>
<keyword evidence="16" id="KW-1185">Reference proteome</keyword>
<dbReference type="Pfam" id="PF00578">
    <property type="entry name" value="AhpC-TSA"/>
    <property type="match status" value="1"/>
</dbReference>
<dbReference type="InterPro" id="IPR024706">
    <property type="entry name" value="Peroxiredoxin_AhpC-typ"/>
</dbReference>
<organism evidence="15 16">
    <name type="scientific">Pseudoroseomonas cervicalis ATCC 49957</name>
    <dbReference type="NCBI Taxonomy" id="525371"/>
    <lineage>
        <taxon>Bacteria</taxon>
        <taxon>Pseudomonadati</taxon>
        <taxon>Pseudomonadota</taxon>
        <taxon>Alphaproteobacteria</taxon>
        <taxon>Acetobacterales</taxon>
        <taxon>Roseomonadaceae</taxon>
        <taxon>Roseomonas</taxon>
    </lineage>
</organism>
<accession>D5RQE3</accession>
<evidence type="ECO:0000256" key="13">
    <source>
        <dbReference type="PIRSR" id="PIRSR000239-1"/>
    </source>
</evidence>
<comment type="catalytic activity">
    <reaction evidence="12">
        <text>a hydroperoxide + [thioredoxin]-dithiol = an alcohol + [thioredoxin]-disulfide + H2O</text>
        <dbReference type="Rhea" id="RHEA:62620"/>
        <dbReference type="Rhea" id="RHEA-COMP:10698"/>
        <dbReference type="Rhea" id="RHEA-COMP:10700"/>
        <dbReference type="ChEBI" id="CHEBI:15377"/>
        <dbReference type="ChEBI" id="CHEBI:29950"/>
        <dbReference type="ChEBI" id="CHEBI:30879"/>
        <dbReference type="ChEBI" id="CHEBI:35924"/>
        <dbReference type="ChEBI" id="CHEBI:50058"/>
        <dbReference type="EC" id="1.11.1.24"/>
    </reaction>
</comment>
<dbReference type="PANTHER" id="PTHR42801">
    <property type="entry name" value="THIOREDOXIN-DEPENDENT PEROXIDE REDUCTASE"/>
    <property type="match status" value="1"/>
</dbReference>
<keyword evidence="5" id="KW-0049">Antioxidant</keyword>
<dbReference type="GO" id="GO:0008379">
    <property type="term" value="F:thioredoxin peroxidase activity"/>
    <property type="evidence" value="ECO:0007669"/>
    <property type="project" value="TreeGrafter"/>
</dbReference>
<dbReference type="FunFam" id="3.40.30.10:FF:000007">
    <property type="entry name" value="Thioredoxin-dependent thiol peroxidase"/>
    <property type="match status" value="1"/>
</dbReference>
<dbReference type="InterPro" id="IPR050924">
    <property type="entry name" value="Peroxiredoxin_BCP/PrxQ"/>
</dbReference>
<dbReference type="InterPro" id="IPR036249">
    <property type="entry name" value="Thioredoxin-like_sf"/>
</dbReference>
<evidence type="ECO:0000256" key="7">
    <source>
        <dbReference type="ARBA" id="ARBA00023157"/>
    </source>
</evidence>
<keyword evidence="8" id="KW-0676">Redox-active center</keyword>
<gene>
    <name evidence="15" type="primary">bcp</name>
    <name evidence="15" type="ORF">HMPREF0731_3305</name>
</gene>
<dbReference type="CDD" id="cd03017">
    <property type="entry name" value="PRX_BCP"/>
    <property type="match status" value="1"/>
</dbReference>
<dbReference type="GO" id="GO:0005737">
    <property type="term" value="C:cytoplasm"/>
    <property type="evidence" value="ECO:0007669"/>
    <property type="project" value="TreeGrafter"/>
</dbReference>
<sequence>MSVAEGAPAPDFSLPASGGRQVSLTAMKGRPFVLYFYPKADTSGCTKEACDFQEALPALAATGLEVIGVSPDPMKPIEKFAEKYGLTFPLASDAEKQAAEAYGTWVEKSMYGRTYMGMERSTFLIDREGKVARIWRKVKVPGHAKAVMDAAKALG</sequence>
<dbReference type="HOGENOM" id="CLU_042529_14_1_5"/>
<dbReference type="Proteomes" id="UP000005324">
    <property type="component" value="Unassembled WGS sequence"/>
</dbReference>
<evidence type="ECO:0000259" key="14">
    <source>
        <dbReference type="PROSITE" id="PS51352"/>
    </source>
</evidence>
<evidence type="ECO:0000256" key="3">
    <source>
        <dbReference type="ARBA" id="ARBA00013017"/>
    </source>
</evidence>
<comment type="caution">
    <text evidence="15">The sequence shown here is derived from an EMBL/GenBank/DDBJ whole genome shotgun (WGS) entry which is preliminary data.</text>
</comment>
<evidence type="ECO:0000313" key="15">
    <source>
        <dbReference type="EMBL" id="EFH10469.1"/>
    </source>
</evidence>
<comment type="subunit">
    <text evidence="2">Monomer.</text>
</comment>
<feature type="domain" description="Thioredoxin" evidence="14">
    <location>
        <begin position="3"/>
        <end position="155"/>
    </location>
</feature>
<dbReference type="AlphaFoldDB" id="D5RQE3"/>
<evidence type="ECO:0000313" key="16">
    <source>
        <dbReference type="Proteomes" id="UP000005324"/>
    </source>
</evidence>
<evidence type="ECO:0000256" key="8">
    <source>
        <dbReference type="ARBA" id="ARBA00023284"/>
    </source>
</evidence>
<dbReference type="OrthoDB" id="9812811at2"/>
<keyword evidence="4 15" id="KW-0575">Peroxidase</keyword>
<dbReference type="GO" id="GO:0034599">
    <property type="term" value="P:cellular response to oxidative stress"/>
    <property type="evidence" value="ECO:0007669"/>
    <property type="project" value="TreeGrafter"/>
</dbReference>
<evidence type="ECO:0000256" key="1">
    <source>
        <dbReference type="ARBA" id="ARBA00003330"/>
    </source>
</evidence>
<dbReference type="PANTHER" id="PTHR42801:SF4">
    <property type="entry name" value="AHPC_TSA FAMILY PROTEIN"/>
    <property type="match status" value="1"/>
</dbReference>
<evidence type="ECO:0000256" key="6">
    <source>
        <dbReference type="ARBA" id="ARBA00023002"/>
    </source>
</evidence>
<dbReference type="GO" id="GO:0045454">
    <property type="term" value="P:cell redox homeostasis"/>
    <property type="evidence" value="ECO:0007669"/>
    <property type="project" value="TreeGrafter"/>
</dbReference>
<evidence type="ECO:0000256" key="10">
    <source>
        <dbReference type="ARBA" id="ARBA00038489"/>
    </source>
</evidence>
<name>D5RQE3_9PROT</name>
<keyword evidence="6 15" id="KW-0560">Oxidoreductase</keyword>
<dbReference type="NCBIfam" id="NF006960">
    <property type="entry name" value="PRK09437.1"/>
    <property type="match status" value="1"/>
</dbReference>
<reference evidence="15 16" key="1">
    <citation type="submission" date="2010-04" db="EMBL/GenBank/DDBJ databases">
        <authorList>
            <person name="Qin X."/>
            <person name="Bachman B."/>
            <person name="Battles P."/>
            <person name="Bell A."/>
            <person name="Bess C."/>
            <person name="Bickham C."/>
            <person name="Chaboub L."/>
            <person name="Chen D."/>
            <person name="Coyle M."/>
            <person name="Deiros D.R."/>
            <person name="Dinh H."/>
            <person name="Forbes L."/>
            <person name="Fowler G."/>
            <person name="Francisco L."/>
            <person name="Fu Q."/>
            <person name="Gubbala S."/>
            <person name="Hale W."/>
            <person name="Han Y."/>
            <person name="Hemphill L."/>
            <person name="Highlander S.K."/>
            <person name="Hirani K."/>
            <person name="Hogues M."/>
            <person name="Jackson L."/>
            <person name="Jakkamsetti A."/>
            <person name="Javaid M."/>
            <person name="Jiang H."/>
            <person name="Korchina V."/>
            <person name="Kovar C."/>
            <person name="Lara F."/>
            <person name="Lee S."/>
            <person name="Mata R."/>
            <person name="Mathew T."/>
            <person name="Moen C."/>
            <person name="Morales K."/>
            <person name="Munidasa M."/>
            <person name="Nazareth L."/>
            <person name="Ngo R."/>
            <person name="Nguyen L."/>
            <person name="Okwuonu G."/>
            <person name="Ongeri F."/>
            <person name="Patil S."/>
            <person name="Petrosino J."/>
            <person name="Pham C."/>
            <person name="Pham P."/>
            <person name="Pu L.-L."/>
            <person name="Puazo M."/>
            <person name="Raj R."/>
            <person name="Reid J."/>
            <person name="Rouhana J."/>
            <person name="Saada N."/>
            <person name="Shang Y."/>
            <person name="Simmons D."/>
            <person name="Thornton R."/>
            <person name="Warren J."/>
            <person name="Weissenberger G."/>
            <person name="Zhang J."/>
            <person name="Zhang L."/>
            <person name="Zhou C."/>
            <person name="Zhu D."/>
            <person name="Muzny D."/>
            <person name="Worley K."/>
            <person name="Gibbs R."/>
        </authorList>
    </citation>
    <scope>NUCLEOTIDE SEQUENCE [LARGE SCALE GENOMIC DNA]</scope>
    <source>
        <strain evidence="15 16">ATCC 49957</strain>
    </source>
</reference>
<proteinExistence type="inferred from homology"/>
<evidence type="ECO:0000256" key="2">
    <source>
        <dbReference type="ARBA" id="ARBA00011245"/>
    </source>
</evidence>
<evidence type="ECO:0000256" key="11">
    <source>
        <dbReference type="ARBA" id="ARBA00042639"/>
    </source>
</evidence>
<feature type="active site" description="Cysteine sulfenic acid (-SOH) intermediate; for peroxidase activity" evidence="13">
    <location>
        <position position="45"/>
    </location>
</feature>
<keyword evidence="7" id="KW-1015">Disulfide bond</keyword>
<comment type="function">
    <text evidence="1">Thiol-specific peroxidase that catalyzes the reduction of hydrogen peroxide and organic hydroperoxides to water and alcohols, respectively. Plays a role in cell protection against oxidative stress by detoxifying peroxides and as sensor of hydrogen peroxide-mediated signaling events.</text>
</comment>
<dbReference type="InterPro" id="IPR013766">
    <property type="entry name" value="Thioredoxin_domain"/>
</dbReference>
<evidence type="ECO:0000256" key="5">
    <source>
        <dbReference type="ARBA" id="ARBA00022862"/>
    </source>
</evidence>
<dbReference type="EMBL" id="ADVL01000661">
    <property type="protein sequence ID" value="EFH10469.1"/>
    <property type="molecule type" value="Genomic_DNA"/>
</dbReference>